<feature type="compositionally biased region" description="Polar residues" evidence="1">
    <location>
        <begin position="134"/>
        <end position="147"/>
    </location>
</feature>
<dbReference type="OMA" id="NDQIGHT"/>
<proteinExistence type="predicted"/>
<dbReference type="PANTHER" id="PTHR46158">
    <property type="entry name" value="OS02G0165000 PROTEIN"/>
    <property type="match status" value="1"/>
</dbReference>
<evidence type="ECO:0000313" key="3">
    <source>
        <dbReference type="EMBL" id="KAH9329228.1"/>
    </source>
</evidence>
<feature type="transmembrane region" description="Helical" evidence="2">
    <location>
        <begin position="60"/>
        <end position="79"/>
    </location>
</feature>
<protein>
    <submittedName>
        <fullName evidence="3">Uncharacterized protein</fullName>
    </submittedName>
</protein>
<feature type="transmembrane region" description="Helical" evidence="2">
    <location>
        <begin position="7"/>
        <end position="25"/>
    </location>
</feature>
<gene>
    <name evidence="3" type="ORF">KI387_001336</name>
</gene>
<dbReference type="Proteomes" id="UP000824469">
    <property type="component" value="Unassembled WGS sequence"/>
</dbReference>
<sequence>FWQDIPVLAMISTLAYFCFLEQLLANDLKTGALVIALPSACVLGLLAALTTSFLVNKDFIWAYASFQFAFVILFAHIFYSVLQLGAVFAVLLSSFAGFGVAMGTNALIIEFWTWRARSSMRSNISQNDQIGHTLQNQSSEDPQNDGQHQAVPDDHIGFE</sequence>
<evidence type="ECO:0000256" key="2">
    <source>
        <dbReference type="SAM" id="Phobius"/>
    </source>
</evidence>
<feature type="transmembrane region" description="Helical" evidence="2">
    <location>
        <begin position="31"/>
        <end position="55"/>
    </location>
</feature>
<keyword evidence="4" id="KW-1185">Reference proteome</keyword>
<reference evidence="3 4" key="1">
    <citation type="journal article" date="2021" name="Nat. Plants">
        <title>The Taxus genome provides insights into paclitaxel biosynthesis.</title>
        <authorList>
            <person name="Xiong X."/>
            <person name="Gou J."/>
            <person name="Liao Q."/>
            <person name="Li Y."/>
            <person name="Zhou Q."/>
            <person name="Bi G."/>
            <person name="Li C."/>
            <person name="Du R."/>
            <person name="Wang X."/>
            <person name="Sun T."/>
            <person name="Guo L."/>
            <person name="Liang H."/>
            <person name="Lu P."/>
            <person name="Wu Y."/>
            <person name="Zhang Z."/>
            <person name="Ro D.K."/>
            <person name="Shang Y."/>
            <person name="Huang S."/>
            <person name="Yan J."/>
        </authorList>
    </citation>
    <scope>NUCLEOTIDE SEQUENCE [LARGE SCALE GENOMIC DNA]</scope>
    <source>
        <strain evidence="3">Ta-2019</strain>
    </source>
</reference>
<evidence type="ECO:0000256" key="1">
    <source>
        <dbReference type="SAM" id="MobiDB-lite"/>
    </source>
</evidence>
<accession>A0AA38GUN5</accession>
<feature type="region of interest" description="Disordered" evidence="1">
    <location>
        <begin position="134"/>
        <end position="159"/>
    </location>
</feature>
<feature type="non-terminal residue" evidence="3">
    <location>
        <position position="1"/>
    </location>
</feature>
<evidence type="ECO:0000313" key="4">
    <source>
        <dbReference type="Proteomes" id="UP000824469"/>
    </source>
</evidence>
<organism evidence="3 4">
    <name type="scientific">Taxus chinensis</name>
    <name type="common">Chinese yew</name>
    <name type="synonym">Taxus wallichiana var. chinensis</name>
    <dbReference type="NCBI Taxonomy" id="29808"/>
    <lineage>
        <taxon>Eukaryota</taxon>
        <taxon>Viridiplantae</taxon>
        <taxon>Streptophyta</taxon>
        <taxon>Embryophyta</taxon>
        <taxon>Tracheophyta</taxon>
        <taxon>Spermatophyta</taxon>
        <taxon>Pinopsida</taxon>
        <taxon>Pinidae</taxon>
        <taxon>Conifers II</taxon>
        <taxon>Cupressales</taxon>
        <taxon>Taxaceae</taxon>
        <taxon>Taxus</taxon>
    </lineage>
</organism>
<keyword evidence="2" id="KW-0472">Membrane</keyword>
<feature type="transmembrane region" description="Helical" evidence="2">
    <location>
        <begin position="85"/>
        <end position="112"/>
    </location>
</feature>
<dbReference type="PANTHER" id="PTHR46158:SF11">
    <property type="entry name" value="ZINC FINGER PROTEIN"/>
    <property type="match status" value="1"/>
</dbReference>
<name>A0AA38GUN5_TAXCH</name>
<comment type="caution">
    <text evidence="3">The sequence shown here is derived from an EMBL/GenBank/DDBJ whole genome shotgun (WGS) entry which is preliminary data.</text>
</comment>
<keyword evidence="2" id="KW-0812">Transmembrane</keyword>
<keyword evidence="2" id="KW-1133">Transmembrane helix</keyword>
<dbReference type="AlphaFoldDB" id="A0AA38GUN5"/>
<feature type="non-terminal residue" evidence="3">
    <location>
        <position position="159"/>
    </location>
</feature>
<dbReference type="EMBL" id="JAHRHJ020000001">
    <property type="protein sequence ID" value="KAH9329228.1"/>
    <property type="molecule type" value="Genomic_DNA"/>
</dbReference>